<gene>
    <name evidence="8" type="ORF">SAMN05421742_106193</name>
</gene>
<keyword evidence="5" id="KW-0676">Redox-active center</keyword>
<dbReference type="InterPro" id="IPR013766">
    <property type="entry name" value="Thioredoxin_domain"/>
</dbReference>
<keyword evidence="9" id="KW-1185">Reference proteome</keyword>
<evidence type="ECO:0000313" key="9">
    <source>
        <dbReference type="Proteomes" id="UP000217076"/>
    </source>
</evidence>
<comment type="similarity">
    <text evidence="2">Belongs to the thioredoxin family. DsbE subfamily.</text>
</comment>
<keyword evidence="4" id="KW-1015">Disulfide bond</keyword>
<organism evidence="8 9">
    <name type="scientific">Roseospirillum parvum</name>
    <dbReference type="NCBI Taxonomy" id="83401"/>
    <lineage>
        <taxon>Bacteria</taxon>
        <taxon>Pseudomonadati</taxon>
        <taxon>Pseudomonadota</taxon>
        <taxon>Alphaproteobacteria</taxon>
        <taxon>Rhodospirillales</taxon>
        <taxon>Rhodospirillaceae</taxon>
        <taxon>Roseospirillum</taxon>
    </lineage>
</organism>
<evidence type="ECO:0000259" key="7">
    <source>
        <dbReference type="PROSITE" id="PS51352"/>
    </source>
</evidence>
<protein>
    <submittedName>
        <fullName evidence="8">Cytochrome c biogenesis protein CcmG, thiol:disulfide interchange protein DsbE</fullName>
    </submittedName>
</protein>
<evidence type="ECO:0000256" key="4">
    <source>
        <dbReference type="ARBA" id="ARBA00023157"/>
    </source>
</evidence>
<dbReference type="PROSITE" id="PS00194">
    <property type="entry name" value="THIOREDOXIN_1"/>
    <property type="match status" value="1"/>
</dbReference>
<dbReference type="InterPro" id="IPR036249">
    <property type="entry name" value="Thioredoxin-like_sf"/>
</dbReference>
<evidence type="ECO:0000256" key="1">
    <source>
        <dbReference type="ARBA" id="ARBA00004196"/>
    </source>
</evidence>
<dbReference type="InterPro" id="IPR050553">
    <property type="entry name" value="Thioredoxin_ResA/DsbE_sf"/>
</dbReference>
<dbReference type="SUPFAM" id="SSF52833">
    <property type="entry name" value="Thioredoxin-like"/>
    <property type="match status" value="1"/>
</dbReference>
<dbReference type="PANTHER" id="PTHR42852">
    <property type="entry name" value="THIOL:DISULFIDE INTERCHANGE PROTEIN DSBE"/>
    <property type="match status" value="1"/>
</dbReference>
<keyword evidence="6" id="KW-0472">Membrane</keyword>
<proteinExistence type="inferred from homology"/>
<dbReference type="CDD" id="cd03010">
    <property type="entry name" value="TlpA_like_DsbE"/>
    <property type="match status" value="1"/>
</dbReference>
<reference evidence="9" key="1">
    <citation type="submission" date="2016-10" db="EMBL/GenBank/DDBJ databases">
        <authorList>
            <person name="Varghese N."/>
            <person name="Submissions S."/>
        </authorList>
    </citation>
    <scope>NUCLEOTIDE SEQUENCE [LARGE SCALE GENOMIC DNA]</scope>
    <source>
        <strain evidence="9">930I</strain>
    </source>
</reference>
<evidence type="ECO:0000256" key="6">
    <source>
        <dbReference type="SAM" id="Phobius"/>
    </source>
</evidence>
<feature type="domain" description="Thioredoxin" evidence="7">
    <location>
        <begin position="46"/>
        <end position="185"/>
    </location>
</feature>
<dbReference type="OrthoDB" id="9799347at2"/>
<evidence type="ECO:0000313" key="8">
    <source>
        <dbReference type="EMBL" id="SDH40021.1"/>
    </source>
</evidence>
<dbReference type="STRING" id="83401.SAMN05421742_106193"/>
<dbReference type="InterPro" id="IPR013740">
    <property type="entry name" value="Redoxin"/>
</dbReference>
<dbReference type="GO" id="GO:0030288">
    <property type="term" value="C:outer membrane-bounded periplasmic space"/>
    <property type="evidence" value="ECO:0007669"/>
    <property type="project" value="InterPro"/>
</dbReference>
<dbReference type="NCBIfam" id="TIGR00385">
    <property type="entry name" value="dsbE"/>
    <property type="match status" value="1"/>
</dbReference>
<dbReference type="Pfam" id="PF08534">
    <property type="entry name" value="Redoxin"/>
    <property type="match status" value="1"/>
</dbReference>
<dbReference type="Proteomes" id="UP000217076">
    <property type="component" value="Unassembled WGS sequence"/>
</dbReference>
<name>A0A1G8C3E5_9PROT</name>
<comment type="subcellular location">
    <subcellularLocation>
        <location evidence="1">Cell envelope</location>
    </subcellularLocation>
</comment>
<accession>A0A1G8C3E5</accession>
<evidence type="ECO:0000256" key="5">
    <source>
        <dbReference type="ARBA" id="ARBA00023284"/>
    </source>
</evidence>
<dbReference type="RefSeq" id="WP_092619676.1">
    <property type="nucleotide sequence ID" value="NZ_FNCV01000006.1"/>
</dbReference>
<keyword evidence="6" id="KW-1133">Transmembrane helix</keyword>
<dbReference type="EMBL" id="FNCV01000006">
    <property type="protein sequence ID" value="SDH40021.1"/>
    <property type="molecule type" value="Genomic_DNA"/>
</dbReference>
<dbReference type="PROSITE" id="PS51352">
    <property type="entry name" value="THIOREDOXIN_2"/>
    <property type="match status" value="1"/>
</dbReference>
<keyword evidence="6" id="KW-0812">Transmembrane</keyword>
<dbReference type="GO" id="GO:0015036">
    <property type="term" value="F:disulfide oxidoreductase activity"/>
    <property type="evidence" value="ECO:0007669"/>
    <property type="project" value="InterPro"/>
</dbReference>
<feature type="transmembrane region" description="Helical" evidence="6">
    <location>
        <begin position="15"/>
        <end position="36"/>
    </location>
</feature>
<sequence length="190" mass="21067">MRDTPAAAPSGRRRWLYLLPVGVFLVLAGIFALQLADPPGQVLPSELIDRPVPEFALEPLPGRGRPLTSEHLKGEVSLVNIFGSWCVACVQEHPFLVDIKNTGDVPIHGIDWNERNPEDGMKWLQRFGDPYDRAGLDPDSEVAIAFGVTGAPETFVVDRNGVIRYKHSGPITPTVWSKTLKPLIEDLRRQ</sequence>
<evidence type="ECO:0000256" key="3">
    <source>
        <dbReference type="ARBA" id="ARBA00022748"/>
    </source>
</evidence>
<dbReference type="InterPro" id="IPR004799">
    <property type="entry name" value="Periplasmic_diS_OxRdtase_DsbE"/>
</dbReference>
<dbReference type="AlphaFoldDB" id="A0A1G8C3E5"/>
<dbReference type="InterPro" id="IPR017937">
    <property type="entry name" value="Thioredoxin_CS"/>
</dbReference>
<evidence type="ECO:0000256" key="2">
    <source>
        <dbReference type="ARBA" id="ARBA00007758"/>
    </source>
</evidence>
<dbReference type="Gene3D" id="3.40.30.10">
    <property type="entry name" value="Glutaredoxin"/>
    <property type="match status" value="1"/>
</dbReference>
<dbReference type="GO" id="GO:0017004">
    <property type="term" value="P:cytochrome complex assembly"/>
    <property type="evidence" value="ECO:0007669"/>
    <property type="project" value="UniProtKB-KW"/>
</dbReference>
<dbReference type="PANTHER" id="PTHR42852:SF6">
    <property type="entry name" value="THIOL:DISULFIDE INTERCHANGE PROTEIN DSBE"/>
    <property type="match status" value="1"/>
</dbReference>
<keyword evidence="3" id="KW-0201">Cytochrome c-type biogenesis</keyword>